<reference evidence="2 4" key="1">
    <citation type="submission" date="2016-06" db="EMBL/GenBank/DDBJ databases">
        <authorList>
            <person name="Kjaerup R.B."/>
            <person name="Dalgaard T.S."/>
            <person name="Juul-Madsen H.R."/>
        </authorList>
    </citation>
    <scope>NUCLEOTIDE SEQUENCE [LARGE SCALE GENOMIC DNA]</scope>
    <source>
        <strain evidence="2">Orrdi1</strain>
    </source>
</reference>
<name>A0A1C3JYT4_9BURK</name>
<organism evidence="2 4">
    <name type="scientific">Orrella dioscoreae</name>
    <dbReference type="NCBI Taxonomy" id="1851544"/>
    <lineage>
        <taxon>Bacteria</taxon>
        <taxon>Pseudomonadati</taxon>
        <taxon>Pseudomonadota</taxon>
        <taxon>Betaproteobacteria</taxon>
        <taxon>Burkholderiales</taxon>
        <taxon>Alcaligenaceae</taxon>
        <taxon>Orrella</taxon>
    </lineage>
</organism>
<evidence type="ECO:0000313" key="4">
    <source>
        <dbReference type="Proteomes" id="UP000078558"/>
    </source>
</evidence>
<dbReference type="PANTHER" id="PTHR35564">
    <property type="match status" value="1"/>
</dbReference>
<protein>
    <submittedName>
        <fullName evidence="2">Uncharacterized protein ImpH/VasB</fullName>
    </submittedName>
</protein>
<dbReference type="OrthoDB" id="1523296at2"/>
<keyword evidence="4" id="KW-1185">Reference proteome</keyword>
<evidence type="ECO:0000256" key="1">
    <source>
        <dbReference type="SAM" id="MobiDB-lite"/>
    </source>
</evidence>
<dbReference type="Pfam" id="PF06996">
    <property type="entry name" value="T6SS_TssG"/>
    <property type="match status" value="1"/>
</dbReference>
<sequence>MHALVDPPPKPDGAALPEDFWRALASAPHAHDLFRTLRWIDARGGARAPLGRESQPAYEPVRVRQEPSMAFAPATLAWARAPEAGRPGEVSVYSFGLFGPNGPLPLHLTEHARERVHHHGDTTLSAFADMFHHRMALLFYRAWADAQSTVGMDRQDAPFARYVASLLNLGETALRDRDEVPDSARYFMSGHLVRQTRNPEGLKHILQSFFGVPVRIQEFVPQWIRLDPSQQLTLGGGQGLGAGTVLGKAVRDAQHRFGIEVGPMPLARYRAFLPGGKPARQLLQWVREYVGIEFSWTLRPLLQASDAQGVSLGQDRPLGLASWLGKRPSERGPAGDVLLDVEARAARQNARAGRAAAAQAQAGRAAAQDSH</sequence>
<dbReference type="KEGG" id="odi:ODI_R3998"/>
<dbReference type="AlphaFoldDB" id="A0A1C3JYT4"/>
<feature type="region of interest" description="Disordered" evidence="1">
    <location>
        <begin position="350"/>
        <end position="371"/>
    </location>
</feature>
<dbReference type="EMBL" id="FLRC01000009">
    <property type="protein sequence ID" value="SBT24419.1"/>
    <property type="molecule type" value="Genomic_DNA"/>
</dbReference>
<accession>A0A1C3JYT4</accession>
<dbReference type="Proteomes" id="UP000078558">
    <property type="component" value="Chromosome I"/>
</dbReference>
<dbReference type="InterPro" id="IPR010732">
    <property type="entry name" value="T6SS_TssG-like"/>
</dbReference>
<evidence type="ECO:0000313" key="3">
    <source>
        <dbReference type="EMBL" id="SOE52212.1"/>
    </source>
</evidence>
<proteinExistence type="predicted"/>
<dbReference type="EMBL" id="LT907988">
    <property type="protein sequence ID" value="SOE52212.1"/>
    <property type="molecule type" value="Genomic_DNA"/>
</dbReference>
<dbReference type="NCBIfam" id="TIGR03347">
    <property type="entry name" value="VI_chp_1"/>
    <property type="match status" value="1"/>
</dbReference>
<dbReference type="PANTHER" id="PTHR35564:SF4">
    <property type="entry name" value="CYTOPLASMIC PROTEIN"/>
    <property type="match status" value="1"/>
</dbReference>
<dbReference type="RefSeq" id="WP_067750585.1">
    <property type="nucleotide sequence ID" value="NZ_LT907988.1"/>
</dbReference>
<evidence type="ECO:0000313" key="2">
    <source>
        <dbReference type="EMBL" id="SBT24419.1"/>
    </source>
</evidence>
<reference evidence="3 4" key="2">
    <citation type="submission" date="2017-08" db="EMBL/GenBank/DDBJ databases">
        <authorList>
            <person name="de Groot N.N."/>
        </authorList>
    </citation>
    <scope>NUCLEOTIDE SEQUENCE [LARGE SCALE GENOMIC DNA]</scope>
    <source>
        <strain evidence="3">Orrdi1</strain>
    </source>
</reference>
<gene>
    <name evidence="2" type="ORF">ODI_03045</name>
    <name evidence="3" type="ORF">ODI_R3998</name>
</gene>
<dbReference type="STRING" id="1851544.ODI_03045"/>